<dbReference type="SUPFAM" id="SSF53756">
    <property type="entry name" value="UDP-Glycosyltransferase/glycogen phosphorylase"/>
    <property type="match status" value="1"/>
</dbReference>
<keyword evidence="1" id="KW-0808">Transferase</keyword>
<sequence>MKIVVNDIAASEGGALSVLEDLYNKIVEYNDENEWIFLISDDYLEPRDNIKIIKLPQIKKSWIKRINFDLFHGKNLINDLAPDVYVSLQNTATLGVKMKQIVYFHQVIPFQVDYKFNLFKKKEIKLWIYQNIGRYVYLKLFEHSNADIVVQSKWLAKLMKQNLNNDFYVSQPSLTSELS</sequence>
<accession>A0A6G2FMI7</accession>
<feature type="non-terminal residue" evidence="1">
    <location>
        <position position="179"/>
    </location>
</feature>
<dbReference type="GO" id="GO:0016740">
    <property type="term" value="F:transferase activity"/>
    <property type="evidence" value="ECO:0007669"/>
    <property type="project" value="UniProtKB-KW"/>
</dbReference>
<proteinExistence type="predicted"/>
<dbReference type="EMBL" id="WMHD01000051">
    <property type="protein sequence ID" value="MUN75751.1"/>
    <property type="molecule type" value="Genomic_DNA"/>
</dbReference>
<dbReference type="AlphaFoldDB" id="A0A6G2FMI7"/>
<evidence type="ECO:0000313" key="1">
    <source>
        <dbReference type="EMBL" id="MUN75751.1"/>
    </source>
</evidence>
<gene>
    <name evidence="1" type="ORF">EZ027_16490</name>
</gene>
<reference evidence="1" key="1">
    <citation type="submission" date="2019-11" db="EMBL/GenBank/DDBJ databases">
        <title>Comparative Genomics of Multidrug-Resistant Enterococcus spp. isolated from Wastewater Treatment Plants.</title>
        <authorList>
            <person name="Sanderson H.A."/>
            <person name="Ortega-Polo R."/>
            <person name="Zaheer R."/>
            <person name="Goji N."/>
            <person name="Amoako K."/>
            <person name="Brown R.S."/>
            <person name="Majury A."/>
            <person name="Liss S.N."/>
            <person name="Mcallister T.A."/>
        </authorList>
    </citation>
    <scope>NUCLEOTIDE SEQUENCE</scope>
    <source>
        <strain evidence="1">B79</strain>
    </source>
</reference>
<protein>
    <submittedName>
        <fullName evidence="1">Glycosyltransferase family 1 protein</fullName>
    </submittedName>
</protein>
<organism evidence="1">
    <name type="scientific">Enterococcus casseliflavus</name>
    <name type="common">Enterococcus flavescens</name>
    <dbReference type="NCBI Taxonomy" id="37734"/>
    <lineage>
        <taxon>Bacteria</taxon>
        <taxon>Bacillati</taxon>
        <taxon>Bacillota</taxon>
        <taxon>Bacilli</taxon>
        <taxon>Lactobacillales</taxon>
        <taxon>Enterococcaceae</taxon>
        <taxon>Enterococcus</taxon>
    </lineage>
</organism>
<comment type="caution">
    <text evidence="1">The sequence shown here is derived from an EMBL/GenBank/DDBJ whole genome shotgun (WGS) entry which is preliminary data.</text>
</comment>
<name>A0A6G2FMI7_ENTCA</name>